<evidence type="ECO:0000256" key="1">
    <source>
        <dbReference type="ARBA" id="ARBA00004210"/>
    </source>
</evidence>
<dbReference type="Gene3D" id="1.20.5.390">
    <property type="entry name" value="L1 transposable element, trimerization domain"/>
    <property type="match status" value="1"/>
</dbReference>
<dbReference type="GO" id="GO:0000166">
    <property type="term" value="F:nucleotide binding"/>
    <property type="evidence" value="ECO:0007669"/>
    <property type="project" value="UniProtKB-KW"/>
</dbReference>
<dbReference type="OMA" id="EECESPM"/>
<feature type="domain" description="L1 transposable element trimerization" evidence="16">
    <location>
        <begin position="117"/>
        <end position="159"/>
    </location>
</feature>
<dbReference type="Proteomes" id="UP000008225">
    <property type="component" value="Chromosome 4"/>
</dbReference>
<evidence type="ECO:0000256" key="10">
    <source>
        <dbReference type="ARBA" id="ARBA00067412"/>
    </source>
</evidence>
<feature type="compositionally biased region" description="Polar residues" evidence="14">
    <location>
        <begin position="12"/>
        <end position="36"/>
    </location>
</feature>
<reference evidence="18" key="3">
    <citation type="submission" date="2025-09" db="UniProtKB">
        <authorList>
            <consortium name="Ensembl"/>
        </authorList>
    </citation>
    <scope>IDENTIFICATION</scope>
</reference>
<keyword evidence="4" id="KW-0547">Nucleotide-binding</keyword>
<evidence type="ECO:0000256" key="4">
    <source>
        <dbReference type="ARBA" id="ARBA00022741"/>
    </source>
</evidence>
<dbReference type="InterPro" id="IPR035301">
    <property type="entry name" value="L1_trimer"/>
</dbReference>
<dbReference type="InterPro" id="IPR035300">
    <property type="entry name" value="L1_dsRBD"/>
</dbReference>
<comment type="similarity">
    <text evidence="9">Belongs to the transposase 22 family.</text>
</comment>
<feature type="coiled-coil region" evidence="13">
    <location>
        <begin position="73"/>
        <end position="138"/>
    </location>
</feature>
<dbReference type="Pfam" id="PF17490">
    <property type="entry name" value="Tnp_22_dsRBD"/>
    <property type="match status" value="1"/>
</dbReference>
<evidence type="ECO:0000259" key="16">
    <source>
        <dbReference type="Pfam" id="PF17489"/>
    </source>
</evidence>
<feature type="region of interest" description="Disordered" evidence="14">
    <location>
        <begin position="1"/>
        <end position="37"/>
    </location>
</feature>
<sequence length="345" mass="41348">MGRNQRKKEENTGNQNTSPPRKDQNSSPAREQSWTENDCDEMTELDFRRWIMRNFCELKDHVLNQCKETKNLEKRFEKRFEEMMTRMDTLERNMNELKELKNTIRELREANASFNSRIDQAEERISEVEDQLNEIKRETKIREKSTKRNEQSLQEMWDYVKRPNLRLIGVPEGDEENESQLENTLQDIIQENFPHLARQANTQLQEIQRTPQRYSTRRATPRHIIVRFNRVEIKERILRAAREKGRVTHKGKPIRLTADLSAETLQARREWGPIFNILKEKNFQPRISYPAKLSFRSEGRIKSFANKQVLRNFVTTRPALQELLKEALHIERINQYQPFQNHTEC</sequence>
<keyword evidence="6 13" id="KW-0175">Coiled coil</keyword>
<evidence type="ECO:0000256" key="8">
    <source>
        <dbReference type="ARBA" id="ARBA00060281"/>
    </source>
</evidence>
<organism evidence="18 19">
    <name type="scientific">Callithrix jacchus</name>
    <name type="common">White-tufted-ear marmoset</name>
    <name type="synonym">Simia Jacchus</name>
    <dbReference type="NCBI Taxonomy" id="9483"/>
    <lineage>
        <taxon>Eukaryota</taxon>
        <taxon>Metazoa</taxon>
        <taxon>Chordata</taxon>
        <taxon>Craniata</taxon>
        <taxon>Vertebrata</taxon>
        <taxon>Euteleostomi</taxon>
        <taxon>Mammalia</taxon>
        <taxon>Eutheria</taxon>
        <taxon>Euarchontoglires</taxon>
        <taxon>Primates</taxon>
        <taxon>Haplorrhini</taxon>
        <taxon>Platyrrhini</taxon>
        <taxon>Cebidae</taxon>
        <taxon>Callitrichinae</taxon>
        <taxon>Callithrix</taxon>
        <taxon>Callithrix</taxon>
    </lineage>
</organism>
<dbReference type="FunFam" id="3.30.250.20:FF:000005">
    <property type="entry name" value="LINE-1 retrotransposable element ORF1 protein"/>
    <property type="match status" value="1"/>
</dbReference>
<dbReference type="FunFam" id="1.20.5.390:FF:000005">
    <property type="entry name" value="LINE-1 retrotransposable element ORF1 protein"/>
    <property type="match status" value="1"/>
</dbReference>
<feature type="domain" description="L1 transposable element RRM" evidence="15">
    <location>
        <begin position="162"/>
        <end position="259"/>
    </location>
</feature>
<evidence type="ECO:0000256" key="5">
    <source>
        <dbReference type="ARBA" id="ARBA00022843"/>
    </source>
</evidence>
<protein>
    <recommendedName>
        <fullName evidence="10">LINE-1 retrotransposable element ORF1 protein</fullName>
    </recommendedName>
    <alternativeName>
        <fullName evidence="11">LINE retrotransposable element 1</fullName>
    </alternativeName>
    <alternativeName>
        <fullName evidence="12">LINE1 retrotransposable element 1</fullName>
    </alternativeName>
</protein>
<evidence type="ECO:0000256" key="7">
    <source>
        <dbReference type="ARBA" id="ARBA00023242"/>
    </source>
</evidence>
<evidence type="ECO:0000259" key="15">
    <source>
        <dbReference type="Pfam" id="PF02994"/>
    </source>
</evidence>
<evidence type="ECO:0000256" key="2">
    <source>
        <dbReference type="ARBA" id="ARBA00004604"/>
    </source>
</evidence>
<evidence type="ECO:0000256" key="3">
    <source>
        <dbReference type="ARBA" id="ARBA00022490"/>
    </source>
</evidence>
<dbReference type="AlphaFoldDB" id="A0A8I3WPM1"/>
<dbReference type="InterPro" id="IPR042566">
    <property type="entry name" value="L1_C"/>
</dbReference>
<accession>A0A8I3WPM1</accession>
<comment type="subcellular location">
    <subcellularLocation>
        <location evidence="1">Cytoplasm</location>
        <location evidence="1">Stress granule</location>
    </subcellularLocation>
    <subcellularLocation>
        <location evidence="2">Nucleus</location>
        <location evidence="2">Nucleolus</location>
    </subcellularLocation>
</comment>
<evidence type="ECO:0000256" key="6">
    <source>
        <dbReference type="ARBA" id="ARBA00023054"/>
    </source>
</evidence>
<dbReference type="Gene3D" id="3.30.70.1820">
    <property type="entry name" value="L1 transposable element, RRM domain"/>
    <property type="match status" value="1"/>
</dbReference>
<evidence type="ECO:0000256" key="9">
    <source>
        <dbReference type="ARBA" id="ARBA00061640"/>
    </source>
</evidence>
<evidence type="ECO:0000313" key="18">
    <source>
        <dbReference type="Ensembl" id="ENSCJAP00000079514.1"/>
    </source>
</evidence>
<keyword evidence="7" id="KW-0539">Nucleus</keyword>
<dbReference type="PANTHER" id="PTHR11505">
    <property type="entry name" value="L1 TRANSPOSABLE ELEMENT-RELATED"/>
    <property type="match status" value="1"/>
</dbReference>
<dbReference type="GeneTree" id="ENSGT01150000286955"/>
<dbReference type="GO" id="GO:0010494">
    <property type="term" value="C:cytoplasmic stress granule"/>
    <property type="evidence" value="ECO:0007669"/>
    <property type="project" value="UniProtKB-SubCell"/>
</dbReference>
<evidence type="ECO:0000313" key="19">
    <source>
        <dbReference type="Proteomes" id="UP000008225"/>
    </source>
</evidence>
<keyword evidence="5" id="KW-0832">Ubl conjugation</keyword>
<name>A0A8I3WPM1_CALJA</name>
<reference evidence="18 19" key="1">
    <citation type="submission" date="2009-03" db="EMBL/GenBank/DDBJ databases">
        <authorList>
            <person name="Warren W."/>
            <person name="Ye L."/>
            <person name="Minx P."/>
            <person name="Worley K."/>
            <person name="Gibbs R."/>
            <person name="Wilson R.K."/>
        </authorList>
    </citation>
    <scope>NUCLEOTIDE SEQUENCE [LARGE SCALE GENOMIC DNA]</scope>
</reference>
<dbReference type="Pfam" id="PF02994">
    <property type="entry name" value="Transposase_22"/>
    <property type="match status" value="1"/>
</dbReference>
<dbReference type="Gene3D" id="3.30.250.20">
    <property type="entry name" value="L1 transposable element, C-terminal domain"/>
    <property type="match status" value="1"/>
</dbReference>
<evidence type="ECO:0000259" key="17">
    <source>
        <dbReference type="Pfam" id="PF17490"/>
    </source>
</evidence>
<dbReference type="InterPro" id="IPR043636">
    <property type="entry name" value="L1_RRM_dom"/>
</dbReference>
<dbReference type="GO" id="GO:0005730">
    <property type="term" value="C:nucleolus"/>
    <property type="evidence" value="ECO:0007669"/>
    <property type="project" value="UniProtKB-SubCell"/>
</dbReference>
<proteinExistence type="inferred from homology"/>
<dbReference type="Pfam" id="PF17489">
    <property type="entry name" value="Tnp_22_trimer"/>
    <property type="match status" value="1"/>
</dbReference>
<comment type="function">
    <text evidence="8">Nucleic acid-binding protein which is essential for retrotransposition of LINE-1 elements in the genome. Functions as a nucleic acid chaperone binding its own transcript and therefore preferentially mobilizing the transcript from which they are encoded.</text>
</comment>
<feature type="domain" description="L1 transposable element dsRBD-like" evidence="17">
    <location>
        <begin position="262"/>
        <end position="326"/>
    </location>
</feature>
<evidence type="ECO:0000256" key="14">
    <source>
        <dbReference type="SAM" id="MobiDB-lite"/>
    </source>
</evidence>
<keyword evidence="19" id="KW-1185">Reference proteome</keyword>
<evidence type="ECO:0000256" key="13">
    <source>
        <dbReference type="SAM" id="Coils"/>
    </source>
</evidence>
<dbReference type="FunFam" id="3.30.70.1820:FF:000002">
    <property type="entry name" value="LINE-1 retrotransposable element ORF1 protein"/>
    <property type="match status" value="1"/>
</dbReference>
<reference evidence="18" key="2">
    <citation type="submission" date="2025-08" db="UniProtKB">
        <authorList>
            <consortium name="Ensembl"/>
        </authorList>
    </citation>
    <scope>IDENTIFICATION</scope>
</reference>
<evidence type="ECO:0000256" key="12">
    <source>
        <dbReference type="ARBA" id="ARBA00078321"/>
    </source>
</evidence>
<keyword evidence="3" id="KW-0963">Cytoplasm</keyword>
<dbReference type="GO" id="GO:0032197">
    <property type="term" value="P:retrotransposition"/>
    <property type="evidence" value="ECO:0007669"/>
    <property type="project" value="UniProtKB-ARBA"/>
</dbReference>
<evidence type="ECO:0000256" key="11">
    <source>
        <dbReference type="ARBA" id="ARBA00076441"/>
    </source>
</evidence>
<dbReference type="InterPro" id="IPR004244">
    <property type="entry name" value="Transposase_22"/>
</dbReference>
<dbReference type="Ensembl" id="ENSCJAT00000143727.1">
    <property type="protein sequence ID" value="ENSCJAP00000079514.1"/>
    <property type="gene ID" value="ENSCJAG00000071326.1"/>
</dbReference>